<accession>A0A8H3DWM1</accession>
<comment type="caution">
    <text evidence="2">The sequence shown here is derived from an EMBL/GenBank/DDBJ whole genome shotgun (WGS) entry which is preliminary data.</text>
</comment>
<dbReference type="Proteomes" id="UP000663827">
    <property type="component" value="Unassembled WGS sequence"/>
</dbReference>
<organism evidence="2 3">
    <name type="scientific">Rhizoctonia solani</name>
    <dbReference type="NCBI Taxonomy" id="456999"/>
    <lineage>
        <taxon>Eukaryota</taxon>
        <taxon>Fungi</taxon>
        <taxon>Dikarya</taxon>
        <taxon>Basidiomycota</taxon>
        <taxon>Agaricomycotina</taxon>
        <taxon>Agaricomycetes</taxon>
        <taxon>Cantharellales</taxon>
        <taxon>Ceratobasidiaceae</taxon>
        <taxon>Rhizoctonia</taxon>
    </lineage>
</organism>
<evidence type="ECO:0000256" key="1">
    <source>
        <dbReference type="SAM" id="MobiDB-lite"/>
    </source>
</evidence>
<dbReference type="AlphaFoldDB" id="A0A8H3DWM1"/>
<feature type="region of interest" description="Disordered" evidence="1">
    <location>
        <begin position="230"/>
        <end position="249"/>
    </location>
</feature>
<reference evidence="2" key="1">
    <citation type="submission" date="2021-01" db="EMBL/GenBank/DDBJ databases">
        <authorList>
            <person name="Kaushik A."/>
        </authorList>
    </citation>
    <scope>NUCLEOTIDE SEQUENCE</scope>
    <source>
        <strain evidence="2">AG5</strain>
    </source>
</reference>
<evidence type="ECO:0000313" key="2">
    <source>
        <dbReference type="EMBL" id="CAE7090300.1"/>
    </source>
</evidence>
<name>A0A8H3DWM1_9AGAM</name>
<sequence length="331" mass="36911">MRVTTSRHLVYSFTGVPKPESKPFDTVTAVNKALDEVRRLIANARTRVKGLKIINNDPVPKSSVFLKSLVETPKGSEKMSGKKRKAKAEAEALDDQEEFIMALLRQWPRCKNGPCNNAHCYPSASGLHVPLTHEATNIWSMAYRENPNKVTLTTPPQIMPSNKKPKHEPKVAGHLPVEFHGLSNLKGKGESAAEPIEIDLESAGAGPSNTSKAEKEPIDYIDLVSEFSDSHWKSNSPQRTPKPIRATSTRLPSPTELFKLLFHRIGILLQHLDAENPNLHALDYAPRFRASGIERIDQVPEHSVNWLVENLHIPVREASLIHSSALCHLRK</sequence>
<protein>
    <submittedName>
        <fullName evidence="2">Uncharacterized protein</fullName>
    </submittedName>
</protein>
<proteinExistence type="predicted"/>
<evidence type="ECO:0000313" key="3">
    <source>
        <dbReference type="Proteomes" id="UP000663827"/>
    </source>
</evidence>
<gene>
    <name evidence="2" type="ORF">RDB_LOCUS31362</name>
</gene>
<dbReference type="EMBL" id="CAJNJQ010000633">
    <property type="protein sequence ID" value="CAE7090300.1"/>
    <property type="molecule type" value="Genomic_DNA"/>
</dbReference>